<dbReference type="EMBL" id="DRWN01000013">
    <property type="protein sequence ID" value="HHK67760.1"/>
    <property type="molecule type" value="Genomic_DNA"/>
</dbReference>
<dbReference type="PRINTS" id="PR01250">
    <property type="entry name" value="RIBOSOMALL34"/>
</dbReference>
<comment type="caution">
    <text evidence="4">The sequence shown here is derived from an EMBL/GenBank/DDBJ whole genome shotgun (WGS) entry which is preliminary data.</text>
</comment>
<reference evidence="4" key="1">
    <citation type="journal article" date="2020" name="mSystems">
        <title>Genome- and Community-Level Interaction Insights into Carbon Utilization and Element Cycling Functions of Hydrothermarchaeota in Hydrothermal Sediment.</title>
        <authorList>
            <person name="Zhou Z."/>
            <person name="Liu Y."/>
            <person name="Xu W."/>
            <person name="Pan J."/>
            <person name="Luo Z.H."/>
            <person name="Li M."/>
        </authorList>
    </citation>
    <scope>NUCLEOTIDE SEQUENCE [LARGE SCALE GENOMIC DNA]</scope>
    <source>
        <strain evidence="4">SpSt-1056</strain>
    </source>
</reference>
<dbReference type="InterPro" id="IPR008195">
    <property type="entry name" value="Ribosomal_eL34"/>
</dbReference>
<dbReference type="AlphaFoldDB" id="A0A7C5LB30"/>
<protein>
    <submittedName>
        <fullName evidence="4">50S ribosomal protein L34e</fullName>
    </submittedName>
</protein>
<evidence type="ECO:0000256" key="1">
    <source>
        <dbReference type="ARBA" id="ARBA00009875"/>
    </source>
</evidence>
<dbReference type="GO" id="GO:0003735">
    <property type="term" value="F:structural constituent of ribosome"/>
    <property type="evidence" value="ECO:0007669"/>
    <property type="project" value="InterPro"/>
</dbReference>
<dbReference type="InterPro" id="IPR018065">
    <property type="entry name" value="Ribosomal_eL34_CS"/>
</dbReference>
<evidence type="ECO:0000256" key="2">
    <source>
        <dbReference type="ARBA" id="ARBA00022980"/>
    </source>
</evidence>
<dbReference type="Gene3D" id="6.20.340.10">
    <property type="match status" value="1"/>
</dbReference>
<dbReference type="GO" id="GO:1990904">
    <property type="term" value="C:ribonucleoprotein complex"/>
    <property type="evidence" value="ECO:0007669"/>
    <property type="project" value="UniProtKB-KW"/>
</dbReference>
<accession>A0A7C5LB30</accession>
<dbReference type="Pfam" id="PF01199">
    <property type="entry name" value="Ribosomal_L34e"/>
    <property type="match status" value="1"/>
</dbReference>
<name>A0A7C5LB30_CALS0</name>
<evidence type="ECO:0000313" key="4">
    <source>
        <dbReference type="EMBL" id="HHK67760.1"/>
    </source>
</evidence>
<keyword evidence="3" id="KW-0687">Ribonucleoprotein</keyword>
<evidence type="ECO:0000256" key="3">
    <source>
        <dbReference type="ARBA" id="ARBA00023274"/>
    </source>
</evidence>
<sequence length="93" mass="10162">MWGCRTLRRSLRTRSRKRIAVRTPGGGVKLIFRESNPGKPTCRYCGRTIHGIVSTGRGSFSSKTVSRMFGGVICASCLAQRIINVAAAEWSSS</sequence>
<gene>
    <name evidence="4" type="primary">rpl34e</name>
    <name evidence="4" type="ORF">ENM11_01210</name>
</gene>
<comment type="similarity">
    <text evidence="1">Belongs to the eukaryotic ribosomal protein eL34 family.</text>
</comment>
<keyword evidence="2 4" id="KW-0689">Ribosomal protein</keyword>
<organism evidence="4">
    <name type="scientific">Caldiarchaeum subterraneum</name>
    <dbReference type="NCBI Taxonomy" id="311458"/>
    <lineage>
        <taxon>Archaea</taxon>
        <taxon>Nitrososphaerota</taxon>
        <taxon>Candidatus Caldarchaeales</taxon>
        <taxon>Candidatus Caldarchaeaceae</taxon>
        <taxon>Candidatus Caldarchaeum</taxon>
    </lineage>
</organism>
<dbReference type="InterPro" id="IPR038562">
    <property type="entry name" value="Ribosomal_eL34_C_sf"/>
</dbReference>
<dbReference type="PROSITE" id="PS01145">
    <property type="entry name" value="RIBOSOMAL_L34E"/>
    <property type="match status" value="1"/>
</dbReference>
<dbReference type="GO" id="GO:0006412">
    <property type="term" value="P:translation"/>
    <property type="evidence" value="ECO:0007669"/>
    <property type="project" value="InterPro"/>
</dbReference>
<dbReference type="GO" id="GO:0005840">
    <property type="term" value="C:ribosome"/>
    <property type="evidence" value="ECO:0007669"/>
    <property type="project" value="UniProtKB-KW"/>
</dbReference>
<proteinExistence type="inferred from homology"/>